<dbReference type="Gene3D" id="1.10.150.50">
    <property type="entry name" value="Transcription Factor, Ets-1"/>
    <property type="match status" value="1"/>
</dbReference>
<dbReference type="InterPro" id="IPR001660">
    <property type="entry name" value="SAM"/>
</dbReference>
<keyword evidence="1" id="KW-0812">Transmembrane</keyword>
<dbReference type="SMART" id="SM00454">
    <property type="entry name" value="SAM"/>
    <property type="match status" value="1"/>
</dbReference>
<keyword evidence="1" id="KW-0472">Membrane</keyword>
<dbReference type="SUPFAM" id="SSF47769">
    <property type="entry name" value="SAM/Pointed domain"/>
    <property type="match status" value="1"/>
</dbReference>
<dbReference type="AlphaFoldDB" id="A0A7S1C0D2"/>
<dbReference type="InterPro" id="IPR013761">
    <property type="entry name" value="SAM/pointed_sf"/>
</dbReference>
<dbReference type="EMBL" id="HBFR01040344">
    <property type="protein sequence ID" value="CAD8902292.1"/>
    <property type="molecule type" value="Transcribed_RNA"/>
</dbReference>
<dbReference type="PROSITE" id="PS50105">
    <property type="entry name" value="SAM_DOMAIN"/>
    <property type="match status" value="1"/>
</dbReference>
<feature type="transmembrane region" description="Helical" evidence="1">
    <location>
        <begin position="465"/>
        <end position="481"/>
    </location>
</feature>
<feature type="domain" description="SAM" evidence="2">
    <location>
        <begin position="609"/>
        <end position="656"/>
    </location>
</feature>
<feature type="transmembrane region" description="Helical" evidence="1">
    <location>
        <begin position="436"/>
        <end position="456"/>
    </location>
</feature>
<evidence type="ECO:0000313" key="3">
    <source>
        <dbReference type="EMBL" id="CAD8902292.1"/>
    </source>
</evidence>
<feature type="transmembrane region" description="Helical" evidence="1">
    <location>
        <begin position="530"/>
        <end position="554"/>
    </location>
</feature>
<name>A0A7S1C0D2_9STRA</name>
<evidence type="ECO:0000259" key="2">
    <source>
        <dbReference type="PROSITE" id="PS50105"/>
    </source>
</evidence>
<protein>
    <recommendedName>
        <fullName evidence="2">SAM domain-containing protein</fullName>
    </recommendedName>
</protein>
<proteinExistence type="predicted"/>
<feature type="transmembrane region" description="Helical" evidence="1">
    <location>
        <begin position="501"/>
        <end position="518"/>
    </location>
</feature>
<keyword evidence="1" id="KW-1133">Transmembrane helix</keyword>
<organism evidence="3">
    <name type="scientific">Corethron hystrix</name>
    <dbReference type="NCBI Taxonomy" id="216773"/>
    <lineage>
        <taxon>Eukaryota</taxon>
        <taxon>Sar</taxon>
        <taxon>Stramenopiles</taxon>
        <taxon>Ochrophyta</taxon>
        <taxon>Bacillariophyta</taxon>
        <taxon>Coscinodiscophyceae</taxon>
        <taxon>Corethrophycidae</taxon>
        <taxon>Corethrales</taxon>
        <taxon>Corethraceae</taxon>
        <taxon>Corethron</taxon>
    </lineage>
</organism>
<gene>
    <name evidence="3" type="ORF">CHYS00102_LOCUS29511</name>
</gene>
<dbReference type="Pfam" id="PF00536">
    <property type="entry name" value="SAM_1"/>
    <property type="match status" value="1"/>
</dbReference>
<dbReference type="CDD" id="cd09487">
    <property type="entry name" value="SAM_superfamily"/>
    <property type="match status" value="1"/>
</dbReference>
<reference evidence="3" key="1">
    <citation type="submission" date="2021-01" db="EMBL/GenBank/DDBJ databases">
        <authorList>
            <person name="Corre E."/>
            <person name="Pelletier E."/>
            <person name="Niang G."/>
            <person name="Scheremetjew M."/>
            <person name="Finn R."/>
            <person name="Kale V."/>
            <person name="Holt S."/>
            <person name="Cochrane G."/>
            <person name="Meng A."/>
            <person name="Brown T."/>
            <person name="Cohen L."/>
        </authorList>
    </citation>
    <scope>NUCLEOTIDE SEQUENCE</scope>
    <source>
        <strain evidence="3">308</strain>
    </source>
</reference>
<evidence type="ECO:0000256" key="1">
    <source>
        <dbReference type="SAM" id="Phobius"/>
    </source>
</evidence>
<accession>A0A7S1C0D2</accession>
<sequence length="689" mass="79930">MKMTTALGNIVLSQERGNIIIESDSESSYLRGVSRPIEYFENYYEYGIDIRVEDLDQEKKQTLGRGIWQQRMILGKNNVVDSLSTMFSKPFVRYSPSFFMDTSLYLLRRRRRRKILISIFQTNYTEVPVLMMHSWDSDKKAKVPSFDSCTTEFKHKFYRNENFYAEIVEDIVIKNGVEEWEYLQLNSTTKDSLSPRNEIKIADGGMMLRVINMIEQEGSQFSKARNNVQNDDYVLDHVWRSSTKGIADKKFPNLEDAKFMTFDHIRMRGNFHYIRNEEKDVHANSFHLHSDNGRDTFSGHHKWWALKRSSETRTPHVSLPLAFEFFKNGAENYTSNTGIDPEGRNFIESESFKLCYFDGYDSPAASDLNKRGRMHLSGLRRIRDYKVHSNDISIKSEDASIALSWKIDEPQAAFHSIHSRIATVAINIQFHYSQHLILVLPALLLGSAFCLVDYLLPSYSYKEKIICYSLAFVAATTLHFSIRQRTSILFLESVDNVMNTIHMNIFLSFLHMFMHFILRKKVYMGFSKACSCLGILASPFVRSVLALSFTIFATPWSRCYLRLILVCGFMTICVKDMIKRTESLSLANVTKKEWDGLNDENSESNWPHWGPKNVHDWLVNHKDERLGEHADKFMKEAIDGKCISHLTKDNLRSFGIPYGDVLHLKDAIDELCQWKGESYNVGDKKLCIR</sequence>